<accession>A0ABR4XLA2</accession>
<gene>
    <name evidence="2" type="ORF">HQ43_05090</name>
</gene>
<dbReference type="EMBL" id="JQZV01000009">
    <property type="protein sequence ID" value="KGN92610.1"/>
    <property type="molecule type" value="Genomic_DNA"/>
</dbReference>
<evidence type="ECO:0000313" key="2">
    <source>
        <dbReference type="EMBL" id="KGN92610.1"/>
    </source>
</evidence>
<protein>
    <submittedName>
        <fullName evidence="2">Uncharacterized protein</fullName>
    </submittedName>
</protein>
<keyword evidence="3" id="KW-1185">Reference proteome</keyword>
<evidence type="ECO:0000256" key="1">
    <source>
        <dbReference type="SAM" id="MobiDB-lite"/>
    </source>
</evidence>
<feature type="region of interest" description="Disordered" evidence="1">
    <location>
        <begin position="1"/>
        <end position="23"/>
    </location>
</feature>
<evidence type="ECO:0000313" key="3">
    <source>
        <dbReference type="Proteomes" id="UP000030101"/>
    </source>
</evidence>
<proteinExistence type="predicted"/>
<organism evidence="2 3">
    <name type="scientific">Porphyromonas canoris</name>
    <dbReference type="NCBI Taxonomy" id="36875"/>
    <lineage>
        <taxon>Bacteria</taxon>
        <taxon>Pseudomonadati</taxon>
        <taxon>Bacteroidota</taxon>
        <taxon>Bacteroidia</taxon>
        <taxon>Bacteroidales</taxon>
        <taxon>Porphyromonadaceae</taxon>
        <taxon>Porphyromonas</taxon>
    </lineage>
</organism>
<reference evidence="2 3" key="1">
    <citation type="submission" date="2014-08" db="EMBL/GenBank/DDBJ databases">
        <title>Porphyromonas canoris strain:OH2762 Genome sequencing.</title>
        <authorList>
            <person name="Wallis C."/>
            <person name="Deusch O."/>
            <person name="O'Flynn C."/>
            <person name="Davis I."/>
            <person name="Jospin G."/>
            <person name="Darling A.E."/>
            <person name="Coil D.A."/>
            <person name="Alexiev A."/>
            <person name="Horsfall A."/>
            <person name="Kirkwood N."/>
            <person name="Harris S."/>
            <person name="Eisen J.A."/>
        </authorList>
    </citation>
    <scope>NUCLEOTIDE SEQUENCE [LARGE SCALE GENOMIC DNA]</scope>
    <source>
        <strain evidence="3">COT-108 OH2762</strain>
    </source>
</reference>
<sequence>MDNSKETKQKGVRRGGRQKGSENVITREVRLMIKDFVDNNMETFIQRMNALDEVNYCRTFVAILPYCAPRLQSVQFEDQTIKVKTIEDKLVELSKADNNE</sequence>
<name>A0ABR4XLA2_9PORP</name>
<dbReference type="Proteomes" id="UP000030101">
    <property type="component" value="Unassembled WGS sequence"/>
</dbReference>
<comment type="caution">
    <text evidence="2">The sequence shown here is derived from an EMBL/GenBank/DDBJ whole genome shotgun (WGS) entry which is preliminary data.</text>
</comment>
<dbReference type="RefSeq" id="WP_036790464.1">
    <property type="nucleotide sequence ID" value="NZ_JQZV01000009.1"/>
</dbReference>